<dbReference type="EMBL" id="QDKG01000001">
    <property type="protein sequence ID" value="PVH27013.1"/>
    <property type="molecule type" value="Genomic_DNA"/>
</dbReference>
<keyword evidence="3" id="KW-1185">Reference proteome</keyword>
<comment type="caution">
    <text evidence="2">The sequence shown here is derived from an EMBL/GenBank/DDBJ whole genome shotgun (WGS) entry which is preliminary data.</text>
</comment>
<reference evidence="2 3" key="1">
    <citation type="submission" date="2018-04" db="EMBL/GenBank/DDBJ databases">
        <title>Sphingobacterium cortibacter sp. nov.</title>
        <authorList>
            <person name="Li Y."/>
        </authorList>
    </citation>
    <scope>NUCLEOTIDE SEQUENCE [LARGE SCALE GENOMIC DNA]</scope>
    <source>
        <strain evidence="2 3">2c-3</strain>
    </source>
</reference>
<dbReference type="Proteomes" id="UP000245627">
    <property type="component" value="Unassembled WGS sequence"/>
</dbReference>
<feature type="domain" description="Tail spike" evidence="1">
    <location>
        <begin position="102"/>
        <end position="244"/>
    </location>
</feature>
<organism evidence="2 3">
    <name type="scientific">Sphingobacterium corticibacter</name>
    <dbReference type="NCBI Taxonomy" id="2171749"/>
    <lineage>
        <taxon>Bacteria</taxon>
        <taxon>Pseudomonadati</taxon>
        <taxon>Bacteroidota</taxon>
        <taxon>Sphingobacteriia</taxon>
        <taxon>Sphingobacteriales</taxon>
        <taxon>Sphingobacteriaceae</taxon>
        <taxon>Sphingobacterium</taxon>
    </lineage>
</organism>
<protein>
    <recommendedName>
        <fullName evidence="1">Tail spike domain-containing protein</fullName>
    </recommendedName>
</protein>
<evidence type="ECO:0000313" key="3">
    <source>
        <dbReference type="Proteomes" id="UP000245627"/>
    </source>
</evidence>
<evidence type="ECO:0000259" key="1">
    <source>
        <dbReference type="Pfam" id="PF06605"/>
    </source>
</evidence>
<dbReference type="OrthoDB" id="1031347at2"/>
<dbReference type="InterPro" id="IPR010572">
    <property type="entry name" value="Tail_dom"/>
</dbReference>
<dbReference type="AlphaFoldDB" id="A0A2T8HNM6"/>
<name>A0A2T8HNM6_9SPHI</name>
<gene>
    <name evidence="2" type="ORF">DC487_05300</name>
</gene>
<evidence type="ECO:0000313" key="2">
    <source>
        <dbReference type="EMBL" id="PVH27013.1"/>
    </source>
</evidence>
<dbReference type="RefSeq" id="WP_116774868.1">
    <property type="nucleotide sequence ID" value="NZ_QDKG01000001.1"/>
</dbReference>
<proteinExistence type="predicted"/>
<accession>A0A2T8HNM6</accession>
<dbReference type="Pfam" id="PF06605">
    <property type="entry name" value="Prophage_tail"/>
    <property type="match status" value="1"/>
</dbReference>
<sequence length="841" mass="93879">MNIQVYRRNVPTIELPLNAAIYTRKLMAEHELVFSFATPVNLDLRVGDTLNYKGELMTLNSDPERTLTHLKEYNLTFQGQRHTLERFILKDEGKATFDYFGELDVFMLMFLEYVNSVDAGWSIGELDATEPTSLRFDKVDCYSALNDIAQAFAYEWQIKGKVISIKKTIGTATTLSFSYGMGNGLYSLTRNLLENSRIITRAYAYGGTQNLPKDYPYQQLTVPDYLEDPALVERYGLREGYVEDLEIYPNRTSTATGVGQINEGTFELIDTALDFDLNGQRIAGEDAYIVFKSGILSGMQFKILSYSPSRKSIRYEANKETNGTLMPRSGLVAEIGDQYTLIGMRMPETYVTAAIAKLTEKRAEFFADNSVPRIAYDLDIDVLHLKRLAVEPREGDIINIKDDSEGIDEDVRVTSISYPAHFPDVLEQGMQFTCEVGNDITYTRVQKIEKDIKDTRNVVTQVSRDSWENDRRNILALNEFKTMVFDPDGNLENPLIQAIAGLFGTDSQYYDLVDVVMDINAGGDPNAFTMTGGRLVHKRYVIEGLGYIWQLAPFSATELDPLKAYYLSAKCSRTSLTGEWVLSEEQIATDGGTHWYFNLGVLSSVLDGSRSFRPTKMFTMISGGNIETDTITAYFINVVRLFAQVITVGSEGFVNAGISGVSDNGGQSVRFWAGADAQSKDTAPFRVLNDGSMEAFKGRIGGFNIDQNFLYFGSTNIEESNAFLSPTAIHYKTDTSPGGQTVQYDKQIYIDVRRSAQVAHQIKTISMNNQPGTRRPNIALDLDAHGSPNTIDDVALQLRGGVLVYNGETYVKGRTFIQNIGGGYGMVFVEGIYINTIPYTG</sequence>